<evidence type="ECO:0000313" key="9">
    <source>
        <dbReference type="Proteomes" id="UP000537141"/>
    </source>
</evidence>
<gene>
    <name evidence="8" type="ORF">HNQ55_000950</name>
</gene>
<keyword evidence="2" id="KW-1003">Cell membrane</keyword>
<keyword evidence="3 6" id="KW-0812">Transmembrane</keyword>
<reference evidence="8 9" key="1">
    <citation type="submission" date="2020-08" db="EMBL/GenBank/DDBJ databases">
        <title>Genomic Encyclopedia of Type Strains, Phase IV (KMG-IV): sequencing the most valuable type-strain genomes for metagenomic binning, comparative biology and taxonomic classification.</title>
        <authorList>
            <person name="Goeker M."/>
        </authorList>
    </citation>
    <scope>NUCLEOTIDE SEQUENCE [LARGE SCALE GENOMIC DNA]</scope>
    <source>
        <strain evidence="8 9">DSM 26287</strain>
    </source>
</reference>
<feature type="domain" description="RDD" evidence="7">
    <location>
        <begin position="18"/>
        <end position="114"/>
    </location>
</feature>
<dbReference type="PANTHER" id="PTHR36115">
    <property type="entry name" value="PROLINE-RICH ANTIGEN HOMOLOG-RELATED"/>
    <property type="match status" value="1"/>
</dbReference>
<feature type="transmembrane region" description="Helical" evidence="6">
    <location>
        <begin position="34"/>
        <end position="52"/>
    </location>
</feature>
<evidence type="ECO:0000259" key="7">
    <source>
        <dbReference type="Pfam" id="PF06271"/>
    </source>
</evidence>
<dbReference type="EMBL" id="JACHHU010000005">
    <property type="protein sequence ID" value="MBB6542461.1"/>
    <property type="molecule type" value="Genomic_DNA"/>
</dbReference>
<dbReference type="RefSeq" id="WP_246454891.1">
    <property type="nucleotide sequence ID" value="NZ_AP027362.1"/>
</dbReference>
<evidence type="ECO:0000313" key="8">
    <source>
        <dbReference type="EMBL" id="MBB6542461.1"/>
    </source>
</evidence>
<sequence length="130" mass="14513">MQPDVSNQVAPQDKETHQTFYEGLDWFKGVIKDLGLSFGWAALYFSVLTSVWNGQTLGKRIMQLSVIQLDGSPLTVRESFGRYGGYGAGLATGLLGFLQIYWDANRQCIHDKISSTAVIDNKKTINKNKH</sequence>
<organism evidence="8 9">
    <name type="scientific">Thalassotalea piscium</name>
    <dbReference type="NCBI Taxonomy" id="1230533"/>
    <lineage>
        <taxon>Bacteria</taxon>
        <taxon>Pseudomonadati</taxon>
        <taxon>Pseudomonadota</taxon>
        <taxon>Gammaproteobacteria</taxon>
        <taxon>Alteromonadales</taxon>
        <taxon>Colwelliaceae</taxon>
        <taxon>Thalassotalea</taxon>
    </lineage>
</organism>
<dbReference type="InterPro" id="IPR010432">
    <property type="entry name" value="RDD"/>
</dbReference>
<dbReference type="AlphaFoldDB" id="A0A7X0TST1"/>
<dbReference type="Proteomes" id="UP000537141">
    <property type="component" value="Unassembled WGS sequence"/>
</dbReference>
<keyword evidence="9" id="KW-1185">Reference proteome</keyword>
<dbReference type="InterPro" id="IPR051791">
    <property type="entry name" value="Pra-immunoreactive"/>
</dbReference>
<name>A0A7X0TST1_9GAMM</name>
<evidence type="ECO:0000256" key="1">
    <source>
        <dbReference type="ARBA" id="ARBA00004651"/>
    </source>
</evidence>
<dbReference type="PANTHER" id="PTHR36115:SF6">
    <property type="entry name" value="PROLINE-RICH ANTIGEN HOMOLOG"/>
    <property type="match status" value="1"/>
</dbReference>
<evidence type="ECO:0000256" key="2">
    <source>
        <dbReference type="ARBA" id="ARBA00022475"/>
    </source>
</evidence>
<protein>
    <submittedName>
        <fullName evidence="8">Putative RDD family membrane protein YckC</fullName>
    </submittedName>
</protein>
<comment type="subcellular location">
    <subcellularLocation>
        <location evidence="1">Cell membrane</location>
        <topology evidence="1">Multi-pass membrane protein</topology>
    </subcellularLocation>
</comment>
<keyword evidence="4 6" id="KW-1133">Transmembrane helix</keyword>
<accession>A0A7X0TST1</accession>
<evidence type="ECO:0000256" key="5">
    <source>
        <dbReference type="ARBA" id="ARBA00023136"/>
    </source>
</evidence>
<evidence type="ECO:0000256" key="6">
    <source>
        <dbReference type="SAM" id="Phobius"/>
    </source>
</evidence>
<dbReference type="GO" id="GO:0005886">
    <property type="term" value="C:plasma membrane"/>
    <property type="evidence" value="ECO:0007669"/>
    <property type="project" value="UniProtKB-SubCell"/>
</dbReference>
<dbReference type="Pfam" id="PF06271">
    <property type="entry name" value="RDD"/>
    <property type="match status" value="1"/>
</dbReference>
<feature type="transmembrane region" description="Helical" evidence="6">
    <location>
        <begin position="83"/>
        <end position="102"/>
    </location>
</feature>
<comment type="caution">
    <text evidence="8">The sequence shown here is derived from an EMBL/GenBank/DDBJ whole genome shotgun (WGS) entry which is preliminary data.</text>
</comment>
<keyword evidence="5 6" id="KW-0472">Membrane</keyword>
<evidence type="ECO:0000256" key="4">
    <source>
        <dbReference type="ARBA" id="ARBA00022989"/>
    </source>
</evidence>
<evidence type="ECO:0000256" key="3">
    <source>
        <dbReference type="ARBA" id="ARBA00022692"/>
    </source>
</evidence>
<proteinExistence type="predicted"/>